<comment type="caution">
    <text evidence="2">The sequence shown here is derived from an EMBL/GenBank/DDBJ whole genome shotgun (WGS) entry which is preliminary data.</text>
</comment>
<dbReference type="InterPro" id="IPR000015">
    <property type="entry name" value="Fimb_usher"/>
</dbReference>
<proteinExistence type="predicted"/>
<protein>
    <submittedName>
        <fullName evidence="2">Fimbrial usher protein</fullName>
    </submittedName>
</protein>
<evidence type="ECO:0000313" key="2">
    <source>
        <dbReference type="EMBL" id="EFA27912.1"/>
    </source>
</evidence>
<reference evidence="2" key="1">
    <citation type="journal article" date="2010" name="Genomics">
        <title>Tracing phylogenomic events leading to diversity of Haemophilus influenzae and the emergence of Brazilian Purpuric Fever (BPF)-associated clones.</title>
        <authorList>
            <person name="Papazisi L."/>
            <person name="Ratnayake S."/>
            <person name="Remortel B.G."/>
            <person name="Bock G.R."/>
            <person name="Liang W."/>
            <person name="Saeed A.I."/>
            <person name="Liu J."/>
            <person name="Fleischmann R.D."/>
            <person name="Kilian M."/>
            <person name="Peterson S.N."/>
        </authorList>
    </citation>
    <scope>NUCLEOTIDE SEQUENCE [LARGE SCALE GENOMIC DNA]</scope>
    <source>
        <strain evidence="2">HK1212</strain>
    </source>
</reference>
<dbReference type="EMBL" id="ABFC01001055">
    <property type="protein sequence ID" value="EFA27912.1"/>
    <property type="molecule type" value="Genomic_DNA"/>
</dbReference>
<dbReference type="PANTHER" id="PTHR30451">
    <property type="entry name" value="OUTER MEMBRANE USHER PROTEIN"/>
    <property type="match status" value="1"/>
</dbReference>
<dbReference type="AlphaFoldDB" id="A0A7G2JWS5"/>
<dbReference type="Pfam" id="PF13953">
    <property type="entry name" value="PapC_C"/>
    <property type="match status" value="1"/>
</dbReference>
<accession>A0A7G2JWS5</accession>
<evidence type="ECO:0000259" key="1">
    <source>
        <dbReference type="Pfam" id="PF13953"/>
    </source>
</evidence>
<dbReference type="Gene3D" id="2.60.40.2070">
    <property type="match status" value="1"/>
</dbReference>
<dbReference type="InterPro" id="IPR043142">
    <property type="entry name" value="PapC-like_C_sf"/>
</dbReference>
<gene>
    <name evidence="2" type="ORF">HAINFHK1212_1139</name>
</gene>
<sequence>MVLFNVATPKGVILPMATEAKDDKGNLVGYVGQGGVLFANNLTKAKGTLAVSWGLGKNEQCYFDYQVNLDNESETMQIYDVKCK</sequence>
<dbReference type="GO" id="GO:0009297">
    <property type="term" value="P:pilus assembly"/>
    <property type="evidence" value="ECO:0007669"/>
    <property type="project" value="InterPro"/>
</dbReference>
<dbReference type="GO" id="GO:0015473">
    <property type="term" value="F:fimbrial usher porin activity"/>
    <property type="evidence" value="ECO:0007669"/>
    <property type="project" value="InterPro"/>
</dbReference>
<organism evidence="2">
    <name type="scientific">Haemophilus influenzae HK1212</name>
    <dbReference type="NCBI Taxonomy" id="456482"/>
    <lineage>
        <taxon>Bacteria</taxon>
        <taxon>Pseudomonadati</taxon>
        <taxon>Pseudomonadota</taxon>
        <taxon>Gammaproteobacteria</taxon>
        <taxon>Pasteurellales</taxon>
        <taxon>Pasteurellaceae</taxon>
        <taxon>Haemophilus</taxon>
    </lineage>
</organism>
<dbReference type="GO" id="GO:0009279">
    <property type="term" value="C:cell outer membrane"/>
    <property type="evidence" value="ECO:0007669"/>
    <property type="project" value="TreeGrafter"/>
</dbReference>
<dbReference type="PANTHER" id="PTHR30451:SF20">
    <property type="entry name" value="FIMBRIAE USHER"/>
    <property type="match status" value="1"/>
</dbReference>
<feature type="domain" description="PapC-like C-terminal" evidence="1">
    <location>
        <begin position="3"/>
        <end position="67"/>
    </location>
</feature>
<dbReference type="InterPro" id="IPR025949">
    <property type="entry name" value="PapC-like_C"/>
</dbReference>
<name>A0A7G2JWS5_HAEIF</name>